<evidence type="ECO:0000256" key="1">
    <source>
        <dbReference type="ARBA" id="ARBA00009743"/>
    </source>
</evidence>
<dbReference type="InterPro" id="IPR013320">
    <property type="entry name" value="ConA-like_dom_sf"/>
</dbReference>
<dbReference type="InterPro" id="IPR013780">
    <property type="entry name" value="Glyco_hydro_b"/>
</dbReference>
<dbReference type="EC" id="3.2.1.22" evidence="5"/>
<keyword evidence="3 5" id="KW-0378">Hydrolase</keyword>
<dbReference type="Gene3D" id="2.60.40.1180">
    <property type="entry name" value="Golgi alpha-mannosidase II"/>
    <property type="match status" value="1"/>
</dbReference>
<evidence type="ECO:0000259" key="7">
    <source>
        <dbReference type="Pfam" id="PF10633"/>
    </source>
</evidence>
<dbReference type="PRINTS" id="PR00740">
    <property type="entry name" value="GLHYDRLASE27"/>
</dbReference>
<reference evidence="10" key="1">
    <citation type="journal article" date="2019" name="Int. J. Syst. Evol. Microbiol.">
        <title>The Global Catalogue of Microorganisms (GCM) 10K type strain sequencing project: providing services to taxonomists for standard genome sequencing and annotation.</title>
        <authorList>
            <consortium name="The Broad Institute Genomics Platform"/>
            <consortium name="The Broad Institute Genome Sequencing Center for Infectious Disease"/>
            <person name="Wu L."/>
            <person name="Ma J."/>
        </authorList>
    </citation>
    <scope>NUCLEOTIDE SEQUENCE [LARGE SCALE GENOMIC DNA]</scope>
    <source>
        <strain evidence="10">JCM 30846</strain>
    </source>
</reference>
<keyword evidence="5" id="KW-1015">Disulfide bond</keyword>
<dbReference type="SUPFAM" id="SSF49899">
    <property type="entry name" value="Concanavalin A-like lectins/glucanases"/>
    <property type="match status" value="1"/>
</dbReference>
<evidence type="ECO:0000259" key="8">
    <source>
        <dbReference type="Pfam" id="PF17801"/>
    </source>
</evidence>
<evidence type="ECO:0000256" key="5">
    <source>
        <dbReference type="RuleBase" id="RU361168"/>
    </source>
</evidence>
<dbReference type="PANTHER" id="PTHR11452:SF75">
    <property type="entry name" value="ALPHA-GALACTOSIDASE MEL1"/>
    <property type="match status" value="1"/>
</dbReference>
<comment type="catalytic activity">
    <reaction evidence="5">
        <text>Hydrolysis of terminal, non-reducing alpha-D-galactose residues in alpha-D-galactosides, including galactose oligosaccharides, galactomannans and galactolipids.</text>
        <dbReference type="EC" id="3.2.1.22"/>
    </reaction>
</comment>
<dbReference type="SUPFAM" id="SSF51011">
    <property type="entry name" value="Glycosyl hydrolase domain"/>
    <property type="match status" value="1"/>
</dbReference>
<evidence type="ECO:0000313" key="10">
    <source>
        <dbReference type="Proteomes" id="UP001499884"/>
    </source>
</evidence>
<dbReference type="RefSeq" id="WP_345651471.1">
    <property type="nucleotide sequence ID" value="NZ_BAABEP010000042.1"/>
</dbReference>
<dbReference type="EMBL" id="BAABEP010000042">
    <property type="protein sequence ID" value="GAA3746581.1"/>
    <property type="molecule type" value="Genomic_DNA"/>
</dbReference>
<evidence type="ECO:0000256" key="6">
    <source>
        <dbReference type="SAM" id="SignalP"/>
    </source>
</evidence>
<keyword evidence="2 6" id="KW-0732">Signal</keyword>
<evidence type="ECO:0000256" key="3">
    <source>
        <dbReference type="ARBA" id="ARBA00022801"/>
    </source>
</evidence>
<evidence type="ECO:0000256" key="4">
    <source>
        <dbReference type="ARBA" id="ARBA00023295"/>
    </source>
</evidence>
<dbReference type="PANTHER" id="PTHR11452">
    <property type="entry name" value="ALPHA-GALACTOSIDASE/ALPHA-N-ACETYLGALACTOSAMINIDASE"/>
    <property type="match status" value="1"/>
</dbReference>
<dbReference type="Pfam" id="PF16499">
    <property type="entry name" value="Melibiase_2"/>
    <property type="match status" value="2"/>
</dbReference>
<accession>A0ABP7FU72</accession>
<feature type="signal peptide" evidence="6">
    <location>
        <begin position="1"/>
        <end position="26"/>
    </location>
</feature>
<evidence type="ECO:0000313" key="9">
    <source>
        <dbReference type="EMBL" id="GAA3746581.1"/>
    </source>
</evidence>
<feature type="domain" description="Alpha galactosidase C-terminal" evidence="8">
    <location>
        <begin position="381"/>
        <end position="455"/>
    </location>
</feature>
<dbReference type="Pfam" id="PF17801">
    <property type="entry name" value="Melibiase_C"/>
    <property type="match status" value="1"/>
</dbReference>
<dbReference type="Proteomes" id="UP001499884">
    <property type="component" value="Unassembled WGS sequence"/>
</dbReference>
<organism evidence="9 10">
    <name type="scientific">Streptomyces tremellae</name>
    <dbReference type="NCBI Taxonomy" id="1124239"/>
    <lineage>
        <taxon>Bacteria</taxon>
        <taxon>Bacillati</taxon>
        <taxon>Actinomycetota</taxon>
        <taxon>Actinomycetes</taxon>
        <taxon>Kitasatosporales</taxon>
        <taxon>Streptomycetaceae</taxon>
        <taxon>Streptomyces</taxon>
    </lineage>
</organism>
<dbReference type="Pfam" id="PF10633">
    <property type="entry name" value="NPCBM_assoc"/>
    <property type="match status" value="1"/>
</dbReference>
<protein>
    <recommendedName>
        <fullName evidence="5">Alpha-galactosidase</fullName>
        <ecNumber evidence="5">3.2.1.22</ecNumber>
    </recommendedName>
    <alternativeName>
        <fullName evidence="5">Melibiase</fullName>
    </alternativeName>
</protein>
<keyword evidence="4 5" id="KW-0326">Glycosidase</keyword>
<dbReference type="InterPro" id="IPR017853">
    <property type="entry name" value="GH"/>
</dbReference>
<dbReference type="InterPro" id="IPR013785">
    <property type="entry name" value="Aldolase_TIM"/>
</dbReference>
<dbReference type="InterPro" id="IPR018905">
    <property type="entry name" value="A-galactase_NEW3"/>
</dbReference>
<comment type="caution">
    <text evidence="9">The sequence shown here is derived from an EMBL/GenBank/DDBJ whole genome shotgun (WGS) entry which is preliminary data.</text>
</comment>
<proteinExistence type="inferred from homology"/>
<dbReference type="CDD" id="cd14792">
    <property type="entry name" value="GH27"/>
    <property type="match status" value="1"/>
</dbReference>
<keyword evidence="10" id="KW-1185">Reference proteome</keyword>
<evidence type="ECO:0000256" key="2">
    <source>
        <dbReference type="ARBA" id="ARBA00022729"/>
    </source>
</evidence>
<name>A0ABP7FU72_9ACTN</name>
<gene>
    <name evidence="9" type="ORF">GCM10023082_48890</name>
</gene>
<dbReference type="InterPro" id="IPR002241">
    <property type="entry name" value="Glyco_hydro_27"/>
</dbReference>
<dbReference type="Gene3D" id="3.20.20.70">
    <property type="entry name" value="Aldolase class I"/>
    <property type="match status" value="1"/>
</dbReference>
<sequence length="765" mass="80132">MKRSVRGLLAAVTGCLLLVTGLTAQAQADGAQGGGAGRGTGTRAAGAKPALGWSSWSFVRKNPTAQNIEAAARAMQTSGLAREGYLYVNVDDFWYHCPGSQGPDVDRYGRWVTDEAAFPPKGGENGVQAVADYVHSLGLKFGLYVTPGISHQAVVENTGIKGTTYHAADIATSAAENNYNCGGMVGIDYTKPGAQAFTDSWADQFAGWGVDYVKIDGVGTPDIQDVRAWSRALRQTGRPIHLELSNSLDIGNADQWAALSDGWRTGGDIECYCGKDDSSFPLTSWSSVSSRFDQVADWAPYGGSGGFNDDDSIEVGNGADDGLTPDERKTQLSLWSLAASPLMLGTDITRLDRADLALLRNTDVLAVDQDAVDARRLAKDATAQVFAKREKNGDAVVGLFNTGTSTRAVTTTAAALGLPAAADYAVRDLWTHRASESAGTIAADVPPHGVALYRVHPLRYTAPATRPATAVAVHWSAGPAQVPGGSAYTVTAAFSDYGSTPVRDVRLELAPSAGLTAVATSPTSFREVRAGGTARATYRVTVPASRGLFTTGTVGASAAYRYLGAVPARQSAGDSVTVHKPVRAPYRAFASTSADFSQDGTRLGIRAQGADLYNGINEYGALYLPGAGHDGSTTTVRVDSQADTDAWAKTGIMARDDITDADHSPGFVILAETPGHGYLLDSDSDGDGTLDTQSEAGTAAYPSWLKLVREGTTYTGYYSTDGSTWQTIGTADVPSAAATQDVGVYATSHNPGTTGEVDFDGFTQE</sequence>
<feature type="domain" description="Alpha-galactosidase NEW3" evidence="7">
    <location>
        <begin position="485"/>
        <end position="544"/>
    </location>
</feature>
<comment type="similarity">
    <text evidence="1 5">Belongs to the glycosyl hydrolase 27 family.</text>
</comment>
<dbReference type="InterPro" id="IPR041233">
    <property type="entry name" value="Melibiase_C"/>
</dbReference>
<dbReference type="Gene3D" id="2.60.120.200">
    <property type="match status" value="1"/>
</dbReference>
<feature type="chain" id="PRO_5045038412" description="Alpha-galactosidase" evidence="6">
    <location>
        <begin position="27"/>
        <end position="765"/>
    </location>
</feature>
<dbReference type="SUPFAM" id="SSF51445">
    <property type="entry name" value="(Trans)glycosidases"/>
    <property type="match status" value="1"/>
</dbReference>